<accession>A0A8J3M8A2</accession>
<dbReference type="AlphaFoldDB" id="A0A8J3M8A2"/>
<sequence>MSAVQVVTICAPSMLSSGLAHRVTFSPEPTRFAAHFSVAARSMSYSRTASIPQIALKARHWNSDCAPLPIIAIVFASRGARCLAAMAEVAAVRIAVSMVISLSSTG</sequence>
<gene>
    <name evidence="1" type="ORF">GCM10017056_32170</name>
</gene>
<comment type="caution">
    <text evidence="1">The sequence shown here is derived from an EMBL/GenBank/DDBJ whole genome shotgun (WGS) entry which is preliminary data.</text>
</comment>
<evidence type="ECO:0000313" key="2">
    <source>
        <dbReference type="Proteomes" id="UP000626220"/>
    </source>
</evidence>
<protein>
    <submittedName>
        <fullName evidence="1">Uncharacterized protein</fullName>
    </submittedName>
</protein>
<dbReference type="Proteomes" id="UP000626220">
    <property type="component" value="Unassembled WGS sequence"/>
</dbReference>
<name>A0A8J3M8A2_9RHOB</name>
<reference evidence="1" key="2">
    <citation type="submission" date="2020-09" db="EMBL/GenBank/DDBJ databases">
        <authorList>
            <person name="Sun Q."/>
            <person name="Kim S."/>
        </authorList>
    </citation>
    <scope>NUCLEOTIDE SEQUENCE</scope>
    <source>
        <strain evidence="1">KCTC 42650</strain>
    </source>
</reference>
<organism evidence="1 2">
    <name type="scientific">Seohaeicola zhoushanensis</name>
    <dbReference type="NCBI Taxonomy" id="1569283"/>
    <lineage>
        <taxon>Bacteria</taxon>
        <taxon>Pseudomonadati</taxon>
        <taxon>Pseudomonadota</taxon>
        <taxon>Alphaproteobacteria</taxon>
        <taxon>Rhodobacterales</taxon>
        <taxon>Roseobacteraceae</taxon>
        <taxon>Seohaeicola</taxon>
    </lineage>
</organism>
<keyword evidence="2" id="KW-1185">Reference proteome</keyword>
<proteinExistence type="predicted"/>
<dbReference type="EMBL" id="BNCJ01000010">
    <property type="protein sequence ID" value="GHF58351.1"/>
    <property type="molecule type" value="Genomic_DNA"/>
</dbReference>
<reference evidence="1" key="1">
    <citation type="journal article" date="2014" name="Int. J. Syst. Evol. Microbiol.">
        <title>Complete genome sequence of Corynebacterium casei LMG S-19264T (=DSM 44701T), isolated from a smear-ripened cheese.</title>
        <authorList>
            <consortium name="US DOE Joint Genome Institute (JGI-PGF)"/>
            <person name="Walter F."/>
            <person name="Albersmeier A."/>
            <person name="Kalinowski J."/>
            <person name="Ruckert C."/>
        </authorList>
    </citation>
    <scope>NUCLEOTIDE SEQUENCE</scope>
    <source>
        <strain evidence="1">KCTC 42650</strain>
    </source>
</reference>
<evidence type="ECO:0000313" key="1">
    <source>
        <dbReference type="EMBL" id="GHF58351.1"/>
    </source>
</evidence>